<sequence>MYTSRSHVLNCELYKLLEIRIDEIRSTAGEDEDVEVLRAENKDLRKQLAFSEDVRACTTYDVVKARTIQRACVDAQKTTESQLKSCQDMIYAKYKELNKALTELSKAQALLARFEASGCAYLEGPSGI</sequence>
<reference evidence="2" key="1">
    <citation type="submission" date="2024-07" db="EMBL/GenBank/DDBJ databases">
        <title>Two chromosome-level genome assemblies of Korean endemic species Abeliophyllum distichum and Forsythia ovata (Oleaceae).</title>
        <authorList>
            <person name="Jang H."/>
        </authorList>
    </citation>
    <scope>NUCLEOTIDE SEQUENCE [LARGE SCALE GENOMIC DNA]</scope>
</reference>
<name>A0ABD1RK86_9LAMI</name>
<gene>
    <name evidence="1" type="ORF">Fot_41766</name>
</gene>
<dbReference type="Proteomes" id="UP001604277">
    <property type="component" value="Unassembled WGS sequence"/>
</dbReference>
<evidence type="ECO:0000313" key="1">
    <source>
        <dbReference type="EMBL" id="KAL2488474.1"/>
    </source>
</evidence>
<evidence type="ECO:0000313" key="2">
    <source>
        <dbReference type="Proteomes" id="UP001604277"/>
    </source>
</evidence>
<comment type="caution">
    <text evidence="1">The sequence shown here is derived from an EMBL/GenBank/DDBJ whole genome shotgun (WGS) entry which is preliminary data.</text>
</comment>
<proteinExistence type="predicted"/>
<protein>
    <submittedName>
        <fullName evidence="1">Uncharacterized protein</fullName>
    </submittedName>
</protein>
<dbReference type="AlphaFoldDB" id="A0ABD1RK86"/>
<accession>A0ABD1RK86</accession>
<organism evidence="1 2">
    <name type="scientific">Forsythia ovata</name>
    <dbReference type="NCBI Taxonomy" id="205694"/>
    <lineage>
        <taxon>Eukaryota</taxon>
        <taxon>Viridiplantae</taxon>
        <taxon>Streptophyta</taxon>
        <taxon>Embryophyta</taxon>
        <taxon>Tracheophyta</taxon>
        <taxon>Spermatophyta</taxon>
        <taxon>Magnoliopsida</taxon>
        <taxon>eudicotyledons</taxon>
        <taxon>Gunneridae</taxon>
        <taxon>Pentapetalae</taxon>
        <taxon>asterids</taxon>
        <taxon>lamiids</taxon>
        <taxon>Lamiales</taxon>
        <taxon>Oleaceae</taxon>
        <taxon>Forsythieae</taxon>
        <taxon>Forsythia</taxon>
    </lineage>
</organism>
<dbReference type="EMBL" id="JBFOLJ010000012">
    <property type="protein sequence ID" value="KAL2488474.1"/>
    <property type="molecule type" value="Genomic_DNA"/>
</dbReference>
<keyword evidence="2" id="KW-1185">Reference proteome</keyword>